<dbReference type="Pfam" id="PF04576">
    <property type="entry name" value="Zein-binding"/>
    <property type="match status" value="1"/>
</dbReference>
<evidence type="ECO:0000313" key="10">
    <source>
        <dbReference type="Proteomes" id="UP000017836"/>
    </source>
</evidence>
<dbReference type="eggNOG" id="ENOG502QPSJ">
    <property type="taxonomic scope" value="Eukaryota"/>
</dbReference>
<gene>
    <name evidence="9" type="ORF">AMTR_s00146p00025270</name>
</gene>
<dbReference type="HOGENOM" id="CLU_009392_0_0_1"/>
<dbReference type="GO" id="GO:0016020">
    <property type="term" value="C:membrane"/>
    <property type="evidence" value="ECO:0007669"/>
    <property type="project" value="UniProtKB-SubCell"/>
</dbReference>
<dbReference type="EMBL" id="KI394155">
    <property type="protein sequence ID" value="ERN04819.1"/>
    <property type="molecule type" value="Genomic_DNA"/>
</dbReference>
<feature type="domain" description="GTD-binding" evidence="8">
    <location>
        <begin position="525"/>
        <end position="623"/>
    </location>
</feature>
<reference evidence="10" key="1">
    <citation type="journal article" date="2013" name="Science">
        <title>The Amborella genome and the evolution of flowering plants.</title>
        <authorList>
            <consortium name="Amborella Genome Project"/>
        </authorList>
    </citation>
    <scope>NUCLEOTIDE SEQUENCE [LARGE SCALE GENOMIC DNA]</scope>
</reference>
<sequence length="869" mass="98083">MATGKFAFILHKRFGKFAGSLIYAFLEWVLIVLLFLGGLFNFIASEFARLFELQIPCLFCSRIDHLLSKKDPNFYYNELICHAHGVELSSLAYCHIHRKLSDVRAMCEGCLLSFATENKSNSETYRSLVGILGADLECSIVDDHRIPLKLPTDNCKHEKMALLENPTREISENSRPQLCSCCGEPLKTRSRLIRAISTGSKLTEFPIFSMRGIDQEELLKRRDTSVKTEELAGTKNAEYMEKRGFDPLSHIGYMELNVHSDSESEIPDEDDSSMVEISEGNGVKEEEPLDHSLETPIQKDLLLETVSKASEKVPDEQLHLIKRDILARDCLPKDVTRAPDESMMRHGLEDLDWSEDLSAQPLTPAKVVEAVVVIGIADQADVEEIKEADVGICQQKSEVELNSNEASPVLSPQIEEASALATDCMDLNDVYKLATSNKVNETLTNIVRDAPSDKNDSLRPQIEVKSITTRSFASQGLENIWNERTSDVPSPFGVLGLPKRLSIERNESGFESLDGSIVSEIEGESVIDHLKRQIQADRKSLMALYKELEEERSASTVAANEAMAMITRLQEEKAAMQMEAHQYQRMMEEQAEYDQEALQVTNELLAKREKEIKDLEEELETYRKRFHYEEAQEEAKGGFYSDVEWHDNMKTIDSDYQKLKSQSASSISGKSESGASGELEIQGEVDGKNEQKASYITPINEDREEKEMWVLEGDLLDFEDEKHCILEHLKTLKQQLHSQSNGEGHPVLSSSTADANLENACANFTIFGRENDTCDEVEVQWDKEVENGHVEEWSDSPVELDRGNESNVIGEILVLDERLEALKADREFIKHAIKSLGRDSEGLQLLQEIAQHLQELRRVETRPLDDGSQ</sequence>
<feature type="region of interest" description="Disordered" evidence="6">
    <location>
        <begin position="663"/>
        <end position="690"/>
    </location>
</feature>
<keyword evidence="4 7" id="KW-0472">Membrane</keyword>
<evidence type="ECO:0000256" key="6">
    <source>
        <dbReference type="SAM" id="MobiDB-lite"/>
    </source>
</evidence>
<evidence type="ECO:0000259" key="8">
    <source>
        <dbReference type="PROSITE" id="PS51775"/>
    </source>
</evidence>
<name>W1PAV3_AMBTC</name>
<keyword evidence="2 7" id="KW-0812">Transmembrane</keyword>
<evidence type="ECO:0000256" key="1">
    <source>
        <dbReference type="ARBA" id="ARBA00004167"/>
    </source>
</evidence>
<dbReference type="Proteomes" id="UP000017836">
    <property type="component" value="Unassembled WGS sequence"/>
</dbReference>
<protein>
    <recommendedName>
        <fullName evidence="8">GTD-binding domain-containing protein</fullName>
    </recommendedName>
</protein>
<dbReference type="Gramene" id="ERN04819">
    <property type="protein sequence ID" value="ERN04819"/>
    <property type="gene ID" value="AMTR_s00146p00025270"/>
</dbReference>
<dbReference type="InterPro" id="IPR039306">
    <property type="entry name" value="MYOB"/>
</dbReference>
<dbReference type="PANTHER" id="PTHR31448">
    <property type="entry name" value="MYOSIN-BINDING PROTEIN 2"/>
    <property type="match status" value="1"/>
</dbReference>
<evidence type="ECO:0000256" key="7">
    <source>
        <dbReference type="SAM" id="Phobius"/>
    </source>
</evidence>
<dbReference type="PANTHER" id="PTHR31448:SF9">
    <property type="entry name" value="MYOSIN-BINDING PROTEIN 6-RELATED"/>
    <property type="match status" value="1"/>
</dbReference>
<proteinExistence type="predicted"/>
<comment type="subcellular location">
    <subcellularLocation>
        <location evidence="1">Membrane</location>
        <topology evidence="1">Single-pass membrane protein</topology>
    </subcellularLocation>
</comment>
<dbReference type="InterPro" id="IPR007656">
    <property type="entry name" value="GTD-bd"/>
</dbReference>
<dbReference type="GO" id="GO:0080115">
    <property type="term" value="F:myosin XI tail binding"/>
    <property type="evidence" value="ECO:0007669"/>
    <property type="project" value="UniProtKB-ARBA"/>
</dbReference>
<dbReference type="OMA" id="YNESICN"/>
<keyword evidence="5" id="KW-0175">Coiled coil</keyword>
<evidence type="ECO:0000313" key="9">
    <source>
        <dbReference type="EMBL" id="ERN04819.1"/>
    </source>
</evidence>
<keyword evidence="10" id="KW-1185">Reference proteome</keyword>
<evidence type="ECO:0000256" key="4">
    <source>
        <dbReference type="ARBA" id="ARBA00023136"/>
    </source>
</evidence>
<evidence type="ECO:0000256" key="2">
    <source>
        <dbReference type="ARBA" id="ARBA00022692"/>
    </source>
</evidence>
<evidence type="ECO:0000256" key="3">
    <source>
        <dbReference type="ARBA" id="ARBA00022989"/>
    </source>
</evidence>
<accession>W1PAV3</accession>
<keyword evidence="3 7" id="KW-1133">Transmembrane helix</keyword>
<feature type="transmembrane region" description="Helical" evidence="7">
    <location>
        <begin position="21"/>
        <end position="44"/>
    </location>
</feature>
<organism evidence="9 10">
    <name type="scientific">Amborella trichopoda</name>
    <dbReference type="NCBI Taxonomy" id="13333"/>
    <lineage>
        <taxon>Eukaryota</taxon>
        <taxon>Viridiplantae</taxon>
        <taxon>Streptophyta</taxon>
        <taxon>Embryophyta</taxon>
        <taxon>Tracheophyta</taxon>
        <taxon>Spermatophyta</taxon>
        <taxon>Magnoliopsida</taxon>
        <taxon>Amborellales</taxon>
        <taxon>Amborellaceae</taxon>
        <taxon>Amborella</taxon>
    </lineage>
</organism>
<feature type="compositionally biased region" description="Low complexity" evidence="6">
    <location>
        <begin position="663"/>
        <end position="680"/>
    </location>
</feature>
<feature type="coiled-coil region" evidence="5">
    <location>
        <begin position="531"/>
        <end position="632"/>
    </location>
</feature>
<evidence type="ECO:0000256" key="5">
    <source>
        <dbReference type="SAM" id="Coils"/>
    </source>
</evidence>
<dbReference type="PROSITE" id="PS51775">
    <property type="entry name" value="GTD_BINDING"/>
    <property type="match status" value="1"/>
</dbReference>
<dbReference type="AlphaFoldDB" id="W1PAV3"/>